<gene>
    <name evidence="2" type="ORF">DP107_07395</name>
</gene>
<dbReference type="InterPro" id="IPR012467">
    <property type="entry name" value="DUF1684"/>
</dbReference>
<dbReference type="PANTHER" id="PTHR41913">
    <property type="entry name" value="DUF1684 DOMAIN-CONTAINING PROTEIN"/>
    <property type="match status" value="1"/>
</dbReference>
<organism evidence="2 3">
    <name type="scientific">Haloglomus irregulare</name>
    <dbReference type="NCBI Taxonomy" id="2234134"/>
    <lineage>
        <taxon>Archaea</taxon>
        <taxon>Methanobacteriati</taxon>
        <taxon>Methanobacteriota</taxon>
        <taxon>Stenosarchaea group</taxon>
        <taxon>Halobacteria</taxon>
        <taxon>Halobacteriales</taxon>
        <taxon>Natronomonadaceae</taxon>
        <taxon>Haloglomus</taxon>
    </lineage>
</organism>
<dbReference type="InParanoid" id="A0A554NBP3"/>
<dbReference type="PANTHER" id="PTHR41913:SF1">
    <property type="entry name" value="DUF1684 DOMAIN-CONTAINING PROTEIN"/>
    <property type="match status" value="1"/>
</dbReference>
<name>A0A554NBP3_9EURY</name>
<proteinExistence type="predicted"/>
<evidence type="ECO:0000256" key="1">
    <source>
        <dbReference type="SAM" id="MobiDB-lite"/>
    </source>
</evidence>
<dbReference type="EMBL" id="QMDX01000003">
    <property type="protein sequence ID" value="TSD14785.1"/>
    <property type="molecule type" value="Genomic_DNA"/>
</dbReference>
<keyword evidence="3" id="KW-1185">Reference proteome</keyword>
<reference evidence="2 3" key="1">
    <citation type="submission" date="2018-06" db="EMBL/GenBank/DDBJ databases">
        <title>Natronomonas sp. F16-60 a new haloarchaeon isolated from a solar saltern of Isla Cristina, Huelva, Spain.</title>
        <authorList>
            <person name="Duran-Viseras A."/>
            <person name="Sanchez-Porro C."/>
            <person name="Ventosa A."/>
        </authorList>
    </citation>
    <scope>NUCLEOTIDE SEQUENCE [LARGE SCALE GENOMIC DNA]</scope>
    <source>
        <strain evidence="2 3">F16-60</strain>
    </source>
</reference>
<dbReference type="Proteomes" id="UP000319894">
    <property type="component" value="Unassembled WGS sequence"/>
</dbReference>
<protein>
    <recommendedName>
        <fullName evidence="4">DUF1684 domain-containing protein</fullName>
    </recommendedName>
</protein>
<accession>A0A554NBP3</accession>
<evidence type="ECO:0000313" key="3">
    <source>
        <dbReference type="Proteomes" id="UP000319894"/>
    </source>
</evidence>
<evidence type="ECO:0008006" key="4">
    <source>
        <dbReference type="Google" id="ProtNLM"/>
    </source>
</evidence>
<sequence>MSTDDAEFDADAWVRELEEHREQKDEFFADHPQSPLPEADKPDFEGLTYYDPDPSFRVPARVEPVDGTDTIELEMTQGEPREYERVARLAFELGGEERALYAYRQAEAQGGDGTDAGPTTLFVPFRDGTTGDTTYGAGRYMEFEVAGDLAAAESLPLDFNLSYHPFCVYNEAFACPLAPPENTLETRVEAGERLARSL</sequence>
<dbReference type="Gene3D" id="6.10.250.1680">
    <property type="match status" value="1"/>
</dbReference>
<feature type="region of interest" description="Disordered" evidence="1">
    <location>
        <begin position="21"/>
        <end position="52"/>
    </location>
</feature>
<comment type="caution">
    <text evidence="2">The sequence shown here is derived from an EMBL/GenBank/DDBJ whole genome shotgun (WGS) entry which is preliminary data.</text>
</comment>
<dbReference type="RefSeq" id="WP_144261504.1">
    <property type="nucleotide sequence ID" value="NZ_QMDX01000003.1"/>
</dbReference>
<dbReference type="Pfam" id="PF07920">
    <property type="entry name" value="DUF1684"/>
    <property type="match status" value="1"/>
</dbReference>
<dbReference type="OrthoDB" id="334216at2157"/>
<evidence type="ECO:0000313" key="2">
    <source>
        <dbReference type="EMBL" id="TSD14785.1"/>
    </source>
</evidence>
<dbReference type="AlphaFoldDB" id="A0A554NBP3"/>